<dbReference type="PROSITE" id="PS51186">
    <property type="entry name" value="GNAT"/>
    <property type="match status" value="1"/>
</dbReference>
<dbReference type="CDD" id="cd04301">
    <property type="entry name" value="NAT_SF"/>
    <property type="match status" value="1"/>
</dbReference>
<name>A0A839TSE0_9BACL</name>
<gene>
    <name evidence="2" type="ORF">FHS19_004088</name>
</gene>
<dbReference type="Proteomes" id="UP000517523">
    <property type="component" value="Unassembled WGS sequence"/>
</dbReference>
<comment type="caution">
    <text evidence="2">The sequence shown here is derived from an EMBL/GenBank/DDBJ whole genome shotgun (WGS) entry which is preliminary data.</text>
</comment>
<dbReference type="Pfam" id="PF13673">
    <property type="entry name" value="Acetyltransf_10"/>
    <property type="match status" value="1"/>
</dbReference>
<dbReference type="InterPro" id="IPR016181">
    <property type="entry name" value="Acyl_CoA_acyltransferase"/>
</dbReference>
<dbReference type="AlphaFoldDB" id="A0A839TSE0"/>
<evidence type="ECO:0000313" key="2">
    <source>
        <dbReference type="EMBL" id="MBB3129413.1"/>
    </source>
</evidence>
<dbReference type="InterPro" id="IPR000182">
    <property type="entry name" value="GNAT_dom"/>
</dbReference>
<evidence type="ECO:0000259" key="1">
    <source>
        <dbReference type="PROSITE" id="PS51186"/>
    </source>
</evidence>
<proteinExistence type="predicted"/>
<dbReference type="Gene3D" id="3.40.630.30">
    <property type="match status" value="1"/>
</dbReference>
<accession>A0A839TSE0</accession>
<dbReference type="GO" id="GO:0016747">
    <property type="term" value="F:acyltransferase activity, transferring groups other than amino-acyl groups"/>
    <property type="evidence" value="ECO:0007669"/>
    <property type="project" value="InterPro"/>
</dbReference>
<reference evidence="2 3" key="1">
    <citation type="submission" date="2020-08" db="EMBL/GenBank/DDBJ databases">
        <title>Genomic Encyclopedia of Type Strains, Phase III (KMG-III): the genomes of soil and plant-associated and newly described type strains.</title>
        <authorList>
            <person name="Whitman W."/>
        </authorList>
    </citation>
    <scope>NUCLEOTIDE SEQUENCE [LARGE SCALE GENOMIC DNA]</scope>
    <source>
        <strain evidence="2 3">CECT 5831</strain>
    </source>
</reference>
<dbReference type="EMBL" id="JACHXJ010000003">
    <property type="protein sequence ID" value="MBB3129413.1"/>
    <property type="molecule type" value="Genomic_DNA"/>
</dbReference>
<sequence>MKITLTLLTSEELKQQWKQAFTEQGIFRPDEYYDKCLAENAAGVRETIIAYADNRVAGVCHLKYESDYPPFKEQGIPEVNDLNVFPVFQRHGIGNRILEEFESIVSRKGKRIGIGVGLFKDYGKAQRIYCRRGYIPDGNGIVYKNEPVVPGEMVRVDDDLNLFFIKELS</sequence>
<dbReference type="SUPFAM" id="SSF55729">
    <property type="entry name" value="Acyl-CoA N-acyltransferases (Nat)"/>
    <property type="match status" value="1"/>
</dbReference>
<dbReference type="RefSeq" id="WP_183583583.1">
    <property type="nucleotide sequence ID" value="NZ_JACHXJ010000003.1"/>
</dbReference>
<keyword evidence="2" id="KW-0808">Transferase</keyword>
<feature type="domain" description="N-acetyltransferase" evidence="1">
    <location>
        <begin position="3"/>
        <end position="158"/>
    </location>
</feature>
<organism evidence="2 3">
    <name type="scientific">Paenibacillus rhizosphaerae</name>
    <dbReference type="NCBI Taxonomy" id="297318"/>
    <lineage>
        <taxon>Bacteria</taxon>
        <taxon>Bacillati</taxon>
        <taxon>Bacillota</taxon>
        <taxon>Bacilli</taxon>
        <taxon>Bacillales</taxon>
        <taxon>Paenibacillaceae</taxon>
        <taxon>Paenibacillus</taxon>
    </lineage>
</organism>
<protein>
    <submittedName>
        <fullName evidence="2">GNAT superfamily N-acetyltransferase</fullName>
    </submittedName>
</protein>
<evidence type="ECO:0000313" key="3">
    <source>
        <dbReference type="Proteomes" id="UP000517523"/>
    </source>
</evidence>